<dbReference type="PANTHER" id="PTHR37305">
    <property type="entry name" value="INTEGRAL MEMBRANE PROTEIN-RELATED"/>
    <property type="match status" value="1"/>
</dbReference>
<organism evidence="2 3">
    <name type="scientific">Alkalibacterium pelagium</name>
    <dbReference type="NCBI Taxonomy" id="426702"/>
    <lineage>
        <taxon>Bacteria</taxon>
        <taxon>Bacillati</taxon>
        <taxon>Bacillota</taxon>
        <taxon>Bacilli</taxon>
        <taxon>Lactobacillales</taxon>
        <taxon>Carnobacteriaceae</taxon>
        <taxon>Alkalibacterium</taxon>
    </lineage>
</organism>
<keyword evidence="3" id="KW-1185">Reference proteome</keyword>
<dbReference type="RefSeq" id="WP_091481292.1">
    <property type="nucleotide sequence ID" value="NZ_BJYC01000011.1"/>
</dbReference>
<gene>
    <name evidence="2" type="ORF">SAMN04488099_10927</name>
</gene>
<protein>
    <submittedName>
        <fullName evidence="2">ABC-2 type transport system permease protein</fullName>
    </submittedName>
</protein>
<feature type="transmembrane region" description="Helical" evidence="1">
    <location>
        <begin position="163"/>
        <end position="189"/>
    </location>
</feature>
<name>A0A1H7LB61_9LACT</name>
<evidence type="ECO:0000256" key="1">
    <source>
        <dbReference type="SAM" id="Phobius"/>
    </source>
</evidence>
<dbReference type="STRING" id="426702.SAMN04488099_10927"/>
<keyword evidence="1" id="KW-0812">Transmembrane</keyword>
<dbReference type="PANTHER" id="PTHR37305:SF2">
    <property type="entry name" value="BACITRACIN TRANSPORT PERMEASE PROTEIN BCRB"/>
    <property type="match status" value="1"/>
</dbReference>
<feature type="transmembrane region" description="Helical" evidence="1">
    <location>
        <begin position="120"/>
        <end position="142"/>
    </location>
</feature>
<dbReference type="Proteomes" id="UP000199081">
    <property type="component" value="Unassembled WGS sequence"/>
</dbReference>
<proteinExistence type="predicted"/>
<feature type="transmembrane region" description="Helical" evidence="1">
    <location>
        <begin position="224"/>
        <end position="248"/>
    </location>
</feature>
<dbReference type="OrthoDB" id="8613028at2"/>
<accession>A0A1H7LB61</accession>
<evidence type="ECO:0000313" key="2">
    <source>
        <dbReference type="EMBL" id="SEK96118.1"/>
    </source>
</evidence>
<dbReference type="GO" id="GO:0140359">
    <property type="term" value="F:ABC-type transporter activity"/>
    <property type="evidence" value="ECO:0007669"/>
    <property type="project" value="InterPro"/>
</dbReference>
<keyword evidence="1" id="KW-0472">Membrane</keyword>
<dbReference type="GO" id="GO:0005886">
    <property type="term" value="C:plasma membrane"/>
    <property type="evidence" value="ECO:0007669"/>
    <property type="project" value="UniProtKB-SubCell"/>
</dbReference>
<reference evidence="3" key="1">
    <citation type="submission" date="2016-10" db="EMBL/GenBank/DDBJ databases">
        <authorList>
            <person name="Varghese N."/>
            <person name="Submissions S."/>
        </authorList>
    </citation>
    <scope>NUCLEOTIDE SEQUENCE [LARGE SCALE GENOMIC DNA]</scope>
    <source>
        <strain evidence="3">DSM 19183</strain>
    </source>
</reference>
<evidence type="ECO:0000313" key="3">
    <source>
        <dbReference type="Proteomes" id="UP000199081"/>
    </source>
</evidence>
<feature type="transmembrane region" description="Helical" evidence="1">
    <location>
        <begin position="302"/>
        <end position="324"/>
    </location>
</feature>
<feature type="transmembrane region" description="Helical" evidence="1">
    <location>
        <begin position="255"/>
        <end position="282"/>
    </location>
</feature>
<dbReference type="AlphaFoldDB" id="A0A1H7LB61"/>
<keyword evidence="1" id="KW-1133">Transmembrane helix</keyword>
<dbReference type="EMBL" id="FNZU01000009">
    <property type="protein sequence ID" value="SEK96118.1"/>
    <property type="molecule type" value="Genomic_DNA"/>
</dbReference>
<sequence length="333" mass="38028">MTALTRNELLKMLLKKKMLLILFFLLIFVSLFSYGQQYAYERNLEQFEAETGEELPDWRDLADRRLDDLESRRANESIPENVRTSFDREIQQLTYFIENDINPITPTAFSFNTEFAEQGIVLFIPLLVIILAADLVSGEFSNRTVKILLTRAVPRWKILLSKFLALFMMTTILVFLVAVLSTLVSFLFFGEWGINEPVLTGFTLSEGTLMSDSTILISRWRYTILIYSLVWFVSIVIASITLMVSVLVDSSSSAIGILMAALIGGQFLQFFLADWELVQYFFVTNLDLPRYLTGSFQPVEGMTLTFSILTLAVWAVLSLIIGFVQFSRRDVLV</sequence>
<dbReference type="Pfam" id="PF12679">
    <property type="entry name" value="ABC2_membrane_2"/>
    <property type="match status" value="1"/>
</dbReference>